<dbReference type="SUPFAM" id="SSF51621">
    <property type="entry name" value="Phosphoenolpyruvate/pyruvate domain"/>
    <property type="match status" value="1"/>
</dbReference>
<dbReference type="InterPro" id="IPR040442">
    <property type="entry name" value="Pyrv_kinase-like_dom_sf"/>
</dbReference>
<dbReference type="InterPro" id="IPR015813">
    <property type="entry name" value="Pyrv/PenolPyrv_kinase-like_dom"/>
</dbReference>
<dbReference type="AlphaFoldDB" id="A0A1M6ANN0"/>
<dbReference type="PANTHER" id="PTHR42905:SF16">
    <property type="entry name" value="CARBOXYPHOSPHONOENOLPYRUVATE PHOSPHONOMUTASE-LIKE PROTEIN (AFU_ORTHOLOGUE AFUA_5G07230)"/>
    <property type="match status" value="1"/>
</dbReference>
<keyword evidence="1" id="KW-0456">Lyase</keyword>
<dbReference type="Pfam" id="PF13714">
    <property type="entry name" value="PEP_mutase"/>
    <property type="match status" value="1"/>
</dbReference>
<proteinExistence type="predicted"/>
<evidence type="ECO:0000313" key="2">
    <source>
        <dbReference type="Proteomes" id="UP000184040"/>
    </source>
</evidence>
<dbReference type="STRING" id="313368.SAMN04488012_101197"/>
<protein>
    <submittedName>
        <fullName evidence="1">2-Methylisocitrate lyase, PEP mutase family</fullName>
    </submittedName>
</protein>
<keyword evidence="2" id="KW-1185">Reference proteome</keyword>
<dbReference type="Proteomes" id="UP000184040">
    <property type="component" value="Unassembled WGS sequence"/>
</dbReference>
<sequence>MSDPGAVFRALHRPGDPFILANAWDAGSARMLAALGARAIATSSAAQAFTLGLPDGSLTRDQALAHAQDLVAATQLPVSGDFEDGWGDAPETVAETVRLAAEAGLAGISIEDTPHPDAAHYDRDLAIERIHAGAAAARALPRDFVFCARADGVMNGRYDLHEALARIAAFDAAGADVLYVPLPGDLAALERVCTATSKPVNVLAAGPLARHDRAALAQAGAARISLGSALARVTHAAIRDAGIAMFRDGDFTPLTRGMPGAEVDAMLTDTGPRT</sequence>
<accession>A0A1M6ANN0</accession>
<organism evidence="1 2">
    <name type="scientific">Palleronia salina</name>
    <dbReference type="NCBI Taxonomy" id="313368"/>
    <lineage>
        <taxon>Bacteria</taxon>
        <taxon>Pseudomonadati</taxon>
        <taxon>Pseudomonadota</taxon>
        <taxon>Alphaproteobacteria</taxon>
        <taxon>Rhodobacterales</taxon>
        <taxon>Roseobacteraceae</taxon>
        <taxon>Palleronia</taxon>
    </lineage>
</organism>
<dbReference type="GO" id="GO:0016829">
    <property type="term" value="F:lyase activity"/>
    <property type="evidence" value="ECO:0007669"/>
    <property type="project" value="UniProtKB-KW"/>
</dbReference>
<gene>
    <name evidence="1" type="ORF">SAMN04488012_101197</name>
</gene>
<dbReference type="Gene3D" id="3.20.20.60">
    <property type="entry name" value="Phosphoenolpyruvate-binding domains"/>
    <property type="match status" value="1"/>
</dbReference>
<dbReference type="RefSeq" id="WP_073125739.1">
    <property type="nucleotide sequence ID" value="NZ_FQZA01000001.1"/>
</dbReference>
<name>A0A1M6ANN0_9RHOB</name>
<dbReference type="CDD" id="cd00377">
    <property type="entry name" value="ICL_PEPM"/>
    <property type="match status" value="1"/>
</dbReference>
<dbReference type="PANTHER" id="PTHR42905">
    <property type="entry name" value="PHOSPHOENOLPYRUVATE CARBOXYLASE"/>
    <property type="match status" value="1"/>
</dbReference>
<reference evidence="1 2" key="1">
    <citation type="submission" date="2016-11" db="EMBL/GenBank/DDBJ databases">
        <authorList>
            <person name="Jaros S."/>
            <person name="Januszkiewicz K."/>
            <person name="Wedrychowicz H."/>
        </authorList>
    </citation>
    <scope>NUCLEOTIDE SEQUENCE [LARGE SCALE GENOMIC DNA]</scope>
    <source>
        <strain evidence="1 2">DSM 26892</strain>
    </source>
</reference>
<dbReference type="InterPro" id="IPR039556">
    <property type="entry name" value="ICL/PEPM"/>
</dbReference>
<dbReference type="EMBL" id="FQZA01000001">
    <property type="protein sequence ID" value="SHI38114.1"/>
    <property type="molecule type" value="Genomic_DNA"/>
</dbReference>
<evidence type="ECO:0000313" key="1">
    <source>
        <dbReference type="EMBL" id="SHI38114.1"/>
    </source>
</evidence>